<feature type="signal peptide" evidence="1">
    <location>
        <begin position="1"/>
        <end position="22"/>
    </location>
</feature>
<dbReference type="AlphaFoldDB" id="A0AAJ6BPC8"/>
<feature type="domain" description="SnoaL-like" evidence="2">
    <location>
        <begin position="214"/>
        <end position="302"/>
    </location>
</feature>
<sequence>MKRFAGLLLAASTLTIAGCAAAQETAPVASADRAAQTEATRKVATAFLDTYFIKHDLSAYAQFAKPDFIQHNPGMGDGVEAQRAYMNKLFAMPKPVPAPPPQAHVIDMVLVDGDLFSAMHHGVNADGTGKLFVDIWRVEDGKIAEHWDVIQDMPLDSAMPHRNGMGCGFQTYAEAHARPDSIVAPACGLPDPKVSREQSLADYRAYGDEVGKGGVVSAIDKWFHPDYRQHSPVIADGKQGAIDYLQEEWGKPNAPKPVLGTQRIVAEGDFVLVHYLYSVEGVPGEEAHIDVFRFKDNKISEHWDLKQKVPDTTANGRKMW</sequence>
<dbReference type="PANTHER" id="PTHR38436">
    <property type="entry name" value="POLYKETIDE CYCLASE SNOAL-LIKE DOMAIN"/>
    <property type="match status" value="1"/>
</dbReference>
<proteinExistence type="predicted"/>
<dbReference type="InterPro" id="IPR037401">
    <property type="entry name" value="SnoaL-like"/>
</dbReference>
<dbReference type="KEGG" id="acob:P0Y56_15945"/>
<name>A0AAJ6BPC8_9SPHN</name>
<dbReference type="InterPro" id="IPR032710">
    <property type="entry name" value="NTF2-like_dom_sf"/>
</dbReference>
<feature type="chain" id="PRO_5042459683" evidence="1">
    <location>
        <begin position="23"/>
        <end position="320"/>
    </location>
</feature>
<evidence type="ECO:0000313" key="3">
    <source>
        <dbReference type="EMBL" id="WEK46478.1"/>
    </source>
</evidence>
<dbReference type="PANTHER" id="PTHR38436:SF1">
    <property type="entry name" value="ESTER CYCLASE"/>
    <property type="match status" value="1"/>
</dbReference>
<evidence type="ECO:0000313" key="4">
    <source>
        <dbReference type="Proteomes" id="UP001218362"/>
    </source>
</evidence>
<accession>A0AAJ6BPC8</accession>
<keyword evidence="1" id="KW-0732">Signal</keyword>
<dbReference type="Gene3D" id="3.10.450.50">
    <property type="match status" value="2"/>
</dbReference>
<organism evidence="3 4">
    <name type="scientific">Candidatus Andeanibacterium colombiense</name>
    <dbReference type="NCBI Taxonomy" id="3121345"/>
    <lineage>
        <taxon>Bacteria</taxon>
        <taxon>Pseudomonadati</taxon>
        <taxon>Pseudomonadota</taxon>
        <taxon>Alphaproteobacteria</taxon>
        <taxon>Sphingomonadales</taxon>
        <taxon>Sphingomonadaceae</taxon>
        <taxon>Candidatus Andeanibacterium</taxon>
    </lineage>
</organism>
<reference evidence="3" key="1">
    <citation type="submission" date="2023-03" db="EMBL/GenBank/DDBJ databases">
        <title>Andean soil-derived lignocellulolytic bacterial consortium as a source of novel taxa and putative plastic-active enzymes.</title>
        <authorList>
            <person name="Diaz-Garcia L."/>
            <person name="Chuvochina M."/>
            <person name="Feuerriegel G."/>
            <person name="Bunk B."/>
            <person name="Sproer C."/>
            <person name="Streit W.R."/>
            <person name="Rodriguez L.M."/>
            <person name="Overmann J."/>
            <person name="Jimenez D.J."/>
        </authorList>
    </citation>
    <scope>NUCLEOTIDE SEQUENCE</scope>
    <source>
        <strain evidence="3">MAG 26</strain>
    </source>
</reference>
<gene>
    <name evidence="3" type="ORF">P0Y56_15945</name>
</gene>
<dbReference type="PROSITE" id="PS51257">
    <property type="entry name" value="PROKAR_LIPOPROTEIN"/>
    <property type="match status" value="1"/>
</dbReference>
<dbReference type="InterPro" id="IPR009959">
    <property type="entry name" value="Cyclase_SnoaL-like"/>
</dbReference>
<protein>
    <submittedName>
        <fullName evidence="3">Nuclear transport factor 2 family protein</fullName>
    </submittedName>
</protein>
<dbReference type="SUPFAM" id="SSF54427">
    <property type="entry name" value="NTF2-like"/>
    <property type="match status" value="2"/>
</dbReference>
<evidence type="ECO:0000256" key="1">
    <source>
        <dbReference type="SAM" id="SignalP"/>
    </source>
</evidence>
<evidence type="ECO:0000259" key="2">
    <source>
        <dbReference type="Pfam" id="PF12680"/>
    </source>
</evidence>
<dbReference type="GO" id="GO:0030638">
    <property type="term" value="P:polyketide metabolic process"/>
    <property type="evidence" value="ECO:0007669"/>
    <property type="project" value="InterPro"/>
</dbReference>
<dbReference type="Proteomes" id="UP001218362">
    <property type="component" value="Chromosome"/>
</dbReference>
<dbReference type="EMBL" id="CP119316">
    <property type="protein sequence ID" value="WEK46478.1"/>
    <property type="molecule type" value="Genomic_DNA"/>
</dbReference>
<dbReference type="Pfam" id="PF12680">
    <property type="entry name" value="SnoaL_2"/>
    <property type="match status" value="2"/>
</dbReference>
<feature type="domain" description="SnoaL-like" evidence="2">
    <location>
        <begin position="45"/>
        <end position="146"/>
    </location>
</feature>